<evidence type="ECO:0000256" key="5">
    <source>
        <dbReference type="ARBA" id="ARBA00022692"/>
    </source>
</evidence>
<keyword evidence="4 8" id="KW-1003">Cell membrane</keyword>
<name>A0AAN9NR98_PHACN</name>
<dbReference type="Pfam" id="PF04535">
    <property type="entry name" value="CASP_dom"/>
    <property type="match status" value="1"/>
</dbReference>
<feature type="region of interest" description="Disordered" evidence="9">
    <location>
        <begin position="1"/>
        <end position="31"/>
    </location>
</feature>
<gene>
    <name evidence="11" type="ORF">VNO80_03019</name>
</gene>
<evidence type="ECO:0000256" key="6">
    <source>
        <dbReference type="ARBA" id="ARBA00022989"/>
    </source>
</evidence>
<comment type="caution">
    <text evidence="11">The sequence shown here is derived from an EMBL/GenBank/DDBJ whole genome shotgun (WGS) entry which is preliminary data.</text>
</comment>
<evidence type="ECO:0000256" key="1">
    <source>
        <dbReference type="ARBA" id="ARBA00004651"/>
    </source>
</evidence>
<comment type="similarity">
    <text evidence="2 8">Belongs to the Casparian strip membrane proteins (CASP) family.</text>
</comment>
<evidence type="ECO:0000256" key="4">
    <source>
        <dbReference type="ARBA" id="ARBA00022475"/>
    </source>
</evidence>
<feature type="transmembrane region" description="Helical" evidence="8">
    <location>
        <begin position="118"/>
        <end position="142"/>
    </location>
</feature>
<evidence type="ECO:0000259" key="10">
    <source>
        <dbReference type="Pfam" id="PF04535"/>
    </source>
</evidence>
<keyword evidence="6 8" id="KW-1133">Transmembrane helix</keyword>
<keyword evidence="7 8" id="KW-0472">Membrane</keyword>
<evidence type="ECO:0000256" key="8">
    <source>
        <dbReference type="RuleBase" id="RU361233"/>
    </source>
</evidence>
<keyword evidence="12" id="KW-1185">Reference proteome</keyword>
<protein>
    <recommendedName>
        <fullName evidence="8">CASP-like protein</fullName>
    </recommendedName>
</protein>
<comment type="subcellular location">
    <subcellularLocation>
        <location evidence="1 8">Cell membrane</location>
        <topology evidence="1 8">Multi-pass membrane protein</topology>
    </subcellularLocation>
</comment>
<evidence type="ECO:0000256" key="7">
    <source>
        <dbReference type="ARBA" id="ARBA00023136"/>
    </source>
</evidence>
<dbReference type="EMBL" id="JAYMYR010000002">
    <property type="protein sequence ID" value="KAK7377591.1"/>
    <property type="molecule type" value="Genomic_DNA"/>
</dbReference>
<dbReference type="InterPro" id="IPR006702">
    <property type="entry name" value="CASP_dom"/>
</dbReference>
<organism evidence="11 12">
    <name type="scientific">Phaseolus coccineus</name>
    <name type="common">Scarlet runner bean</name>
    <name type="synonym">Phaseolus multiflorus</name>
    <dbReference type="NCBI Taxonomy" id="3886"/>
    <lineage>
        <taxon>Eukaryota</taxon>
        <taxon>Viridiplantae</taxon>
        <taxon>Streptophyta</taxon>
        <taxon>Embryophyta</taxon>
        <taxon>Tracheophyta</taxon>
        <taxon>Spermatophyta</taxon>
        <taxon>Magnoliopsida</taxon>
        <taxon>eudicotyledons</taxon>
        <taxon>Gunneridae</taxon>
        <taxon>Pentapetalae</taxon>
        <taxon>rosids</taxon>
        <taxon>fabids</taxon>
        <taxon>Fabales</taxon>
        <taxon>Fabaceae</taxon>
        <taxon>Papilionoideae</taxon>
        <taxon>50 kb inversion clade</taxon>
        <taxon>NPAAA clade</taxon>
        <taxon>indigoferoid/millettioid clade</taxon>
        <taxon>Phaseoleae</taxon>
        <taxon>Phaseolus</taxon>
    </lineage>
</organism>
<comment type="subunit">
    <text evidence="3 8">Homodimer and heterodimers.</text>
</comment>
<accession>A0AAN9NR98</accession>
<feature type="transmembrane region" description="Helical" evidence="8">
    <location>
        <begin position="45"/>
        <end position="72"/>
    </location>
</feature>
<evidence type="ECO:0000256" key="9">
    <source>
        <dbReference type="SAM" id="MobiDB-lite"/>
    </source>
</evidence>
<dbReference type="NCBIfam" id="TIGR01569">
    <property type="entry name" value="A_tha_TIGR01569"/>
    <property type="match status" value="1"/>
</dbReference>
<dbReference type="PANTHER" id="PTHR33573:SF47">
    <property type="entry name" value="CASP-LIKE PROTEIN 1U1"/>
    <property type="match status" value="1"/>
</dbReference>
<dbReference type="AlphaFoldDB" id="A0AAN9NR98"/>
<feature type="transmembrane region" description="Helical" evidence="8">
    <location>
        <begin position="84"/>
        <end position="106"/>
    </location>
</feature>
<evidence type="ECO:0000256" key="3">
    <source>
        <dbReference type="ARBA" id="ARBA00011489"/>
    </source>
</evidence>
<sequence length="213" mass="23449">MANAKDSSFLNSKSKSSPNSSITSQQPQPQHGTTKILMAQEILRILPTLLSAASVAVTVTNNQTVFIFYLRFEAHFYYSPSLKFFVAANSVVAAMSLLTLILNFLIKRQASPKYYFFMLLHDIVMTVVLIGGCAAATSIGYVGQFGEKHVGWQPICDHVRKFCTTNLVSLLLSYFAFIAYFALTILSAYNSVFSSPKNLIKSTTPPPQPSQLG</sequence>
<dbReference type="InterPro" id="IPR006459">
    <property type="entry name" value="CASP/CASPL"/>
</dbReference>
<feature type="domain" description="Casparian strip membrane protein" evidence="10">
    <location>
        <begin position="37"/>
        <end position="179"/>
    </location>
</feature>
<keyword evidence="5 8" id="KW-0812">Transmembrane</keyword>
<evidence type="ECO:0000313" key="11">
    <source>
        <dbReference type="EMBL" id="KAK7377591.1"/>
    </source>
</evidence>
<reference evidence="11 12" key="1">
    <citation type="submission" date="2024-01" db="EMBL/GenBank/DDBJ databases">
        <title>The genomes of 5 underutilized Papilionoideae crops provide insights into root nodulation and disease resistanc.</title>
        <authorList>
            <person name="Jiang F."/>
        </authorList>
    </citation>
    <scope>NUCLEOTIDE SEQUENCE [LARGE SCALE GENOMIC DNA]</scope>
    <source>
        <strain evidence="11">JINMINGXINNONG_FW02</strain>
        <tissue evidence="11">Leaves</tissue>
    </source>
</reference>
<dbReference type="Proteomes" id="UP001374584">
    <property type="component" value="Unassembled WGS sequence"/>
</dbReference>
<evidence type="ECO:0000256" key="2">
    <source>
        <dbReference type="ARBA" id="ARBA00007651"/>
    </source>
</evidence>
<evidence type="ECO:0000313" key="12">
    <source>
        <dbReference type="Proteomes" id="UP001374584"/>
    </source>
</evidence>
<proteinExistence type="inferred from homology"/>
<dbReference type="GO" id="GO:0005886">
    <property type="term" value="C:plasma membrane"/>
    <property type="evidence" value="ECO:0007669"/>
    <property type="project" value="UniProtKB-SubCell"/>
</dbReference>
<dbReference type="PANTHER" id="PTHR33573">
    <property type="entry name" value="CASP-LIKE PROTEIN 4A4"/>
    <property type="match status" value="1"/>
</dbReference>
<feature type="transmembrane region" description="Helical" evidence="8">
    <location>
        <begin position="167"/>
        <end position="189"/>
    </location>
</feature>
<feature type="compositionally biased region" description="Low complexity" evidence="9">
    <location>
        <begin position="7"/>
        <end position="30"/>
    </location>
</feature>